<keyword evidence="1" id="KW-0966">Cell projection</keyword>
<organism evidence="1 2">
    <name type="scientific">Clostridium botulinum B2 450</name>
    <dbReference type="NCBI Taxonomy" id="1379739"/>
    <lineage>
        <taxon>Bacteria</taxon>
        <taxon>Bacillati</taxon>
        <taxon>Bacillota</taxon>
        <taxon>Clostridia</taxon>
        <taxon>Eubacteriales</taxon>
        <taxon>Clostridiaceae</taxon>
        <taxon>Clostridium</taxon>
    </lineage>
</organism>
<dbReference type="PANTHER" id="PTHR37166">
    <property type="entry name" value="PROTEIN FLAG"/>
    <property type="match status" value="1"/>
</dbReference>
<dbReference type="Pfam" id="PF03646">
    <property type="entry name" value="FlaG"/>
    <property type="match status" value="1"/>
</dbReference>
<dbReference type="PANTHER" id="PTHR37166:SF1">
    <property type="entry name" value="PROTEIN FLAG"/>
    <property type="match status" value="1"/>
</dbReference>
<comment type="caution">
    <text evidence="1">The sequence shown here is derived from an EMBL/GenBank/DDBJ whole genome shotgun (WGS) entry which is preliminary data.</text>
</comment>
<sequence>MEVKAMSQGRHQAYNSEIVNSGIDLDKNIEKIKLNEKHTTLDKENIKEVKNSVDKLNKLLEGQDIQLEYEIYGKFRDLTIRLIDTKTKEVIKEIPPRKIIDMVAKLCEMAGVLVDEKA</sequence>
<dbReference type="PATRIC" id="fig|1379739.3.peg.3079"/>
<dbReference type="Proteomes" id="UP000032250">
    <property type="component" value="Unassembled WGS sequence"/>
</dbReference>
<reference evidence="1 2" key="1">
    <citation type="submission" date="2014-06" db="EMBL/GenBank/DDBJ databases">
        <title>Genome characterization of distinct group I Clostridium botulinum lineages.</title>
        <authorList>
            <person name="Giordani F."/>
            <person name="Anselmo A."/>
            <person name="Fillo S."/>
            <person name="Palozzi A.M."/>
            <person name="Fortunato A."/>
            <person name="Gentile B."/>
            <person name="Ciammaruconi A."/>
            <person name="Anniballi F."/>
            <person name="De Medici D."/>
            <person name="Lista F."/>
        </authorList>
    </citation>
    <scope>NUCLEOTIDE SEQUENCE [LARGE SCALE GENOMIC DNA]</scope>
    <source>
        <strain evidence="1 2">B2 450</strain>
    </source>
</reference>
<dbReference type="SUPFAM" id="SSF160214">
    <property type="entry name" value="FlaG-like"/>
    <property type="match status" value="1"/>
</dbReference>
<evidence type="ECO:0000313" key="2">
    <source>
        <dbReference type="Proteomes" id="UP000032250"/>
    </source>
</evidence>
<dbReference type="Gene3D" id="3.30.160.170">
    <property type="entry name" value="FlaG-like"/>
    <property type="match status" value="1"/>
</dbReference>
<accession>A0A0D1C0J7</accession>
<dbReference type="RefSeq" id="WP_043032203.1">
    <property type="nucleotide sequence ID" value="NZ_JXSU01000007.1"/>
</dbReference>
<dbReference type="AlphaFoldDB" id="A0A0D1C0J7"/>
<proteinExistence type="predicted"/>
<keyword evidence="1" id="KW-0969">Cilium</keyword>
<gene>
    <name evidence="1" type="ORF">N495_13455</name>
</gene>
<dbReference type="OrthoDB" id="9799867at2"/>
<keyword evidence="1" id="KW-0282">Flagellum</keyword>
<evidence type="ECO:0000313" key="1">
    <source>
        <dbReference type="EMBL" id="KIS24531.1"/>
    </source>
</evidence>
<dbReference type="InterPro" id="IPR035924">
    <property type="entry name" value="FlaG-like_sf"/>
</dbReference>
<protein>
    <submittedName>
        <fullName evidence="1">Flagellar protein FlaG</fullName>
    </submittedName>
</protein>
<dbReference type="EMBL" id="JXSU01000007">
    <property type="protein sequence ID" value="KIS24531.1"/>
    <property type="molecule type" value="Genomic_DNA"/>
</dbReference>
<name>A0A0D1C0J7_CLOBO</name>
<dbReference type="HOGENOM" id="CLU_120910_3_2_9"/>
<dbReference type="InterPro" id="IPR005186">
    <property type="entry name" value="FlaG"/>
</dbReference>